<dbReference type="InterPro" id="IPR036875">
    <property type="entry name" value="Znf_CCHC_sf"/>
</dbReference>
<dbReference type="PROSITE" id="PS50158">
    <property type="entry name" value="ZF_CCHC"/>
    <property type="match status" value="1"/>
</dbReference>
<evidence type="ECO:0000259" key="2">
    <source>
        <dbReference type="PROSITE" id="PS50158"/>
    </source>
</evidence>
<organism evidence="3 4">
    <name type="scientific">Phytophthora infestans</name>
    <name type="common">Potato late blight agent</name>
    <name type="synonym">Botrytis infestans</name>
    <dbReference type="NCBI Taxonomy" id="4787"/>
    <lineage>
        <taxon>Eukaryota</taxon>
        <taxon>Sar</taxon>
        <taxon>Stramenopiles</taxon>
        <taxon>Oomycota</taxon>
        <taxon>Peronosporomycetes</taxon>
        <taxon>Peronosporales</taxon>
        <taxon>Peronosporaceae</taxon>
        <taxon>Phytophthora</taxon>
    </lineage>
</organism>
<dbReference type="InterPro" id="IPR001878">
    <property type="entry name" value="Znf_CCHC"/>
</dbReference>
<name>A0A833TG07_PHYIN</name>
<gene>
    <name evidence="3" type="ORF">GN244_ATG05314</name>
</gene>
<protein>
    <recommendedName>
        <fullName evidence="2">CCHC-type domain-containing protein</fullName>
    </recommendedName>
</protein>
<comment type="caution">
    <text evidence="3">The sequence shown here is derived from an EMBL/GenBank/DDBJ whole genome shotgun (WGS) entry which is preliminary data.</text>
</comment>
<evidence type="ECO:0000256" key="1">
    <source>
        <dbReference type="PROSITE-ProRule" id="PRU00047"/>
    </source>
</evidence>
<accession>A0A833TG07</accession>
<feature type="domain" description="CCHC-type" evidence="2">
    <location>
        <begin position="25"/>
        <end position="38"/>
    </location>
</feature>
<sequence length="79" mass="8654">MSVSEGEDKDSISDDGGENEKTLECLRCGRGGHSADSCYAKNHANVKCGASVVVVKVMFTKRATQRPTQHWVRYHGRNG</sequence>
<keyword evidence="1" id="KW-0862">Zinc</keyword>
<dbReference type="EMBL" id="WSZM01000101">
    <property type="protein sequence ID" value="KAF4042419.1"/>
    <property type="molecule type" value="Genomic_DNA"/>
</dbReference>
<proteinExistence type="predicted"/>
<dbReference type="GO" id="GO:0008270">
    <property type="term" value="F:zinc ion binding"/>
    <property type="evidence" value="ECO:0007669"/>
    <property type="project" value="UniProtKB-KW"/>
</dbReference>
<keyword evidence="1" id="KW-0479">Metal-binding</keyword>
<dbReference type="GO" id="GO:0003676">
    <property type="term" value="F:nucleic acid binding"/>
    <property type="evidence" value="ECO:0007669"/>
    <property type="project" value="InterPro"/>
</dbReference>
<dbReference type="SUPFAM" id="SSF57756">
    <property type="entry name" value="Retrovirus zinc finger-like domains"/>
    <property type="match status" value="1"/>
</dbReference>
<evidence type="ECO:0000313" key="4">
    <source>
        <dbReference type="Proteomes" id="UP000602510"/>
    </source>
</evidence>
<evidence type="ECO:0000313" key="3">
    <source>
        <dbReference type="EMBL" id="KAF4042419.1"/>
    </source>
</evidence>
<keyword evidence="1" id="KW-0863">Zinc-finger</keyword>
<keyword evidence="4" id="KW-1185">Reference proteome</keyword>
<dbReference type="Proteomes" id="UP000602510">
    <property type="component" value="Unassembled WGS sequence"/>
</dbReference>
<reference evidence="3" key="1">
    <citation type="submission" date="2020-04" db="EMBL/GenBank/DDBJ databases">
        <title>Hybrid Assembly of Korean Phytophthora infestans isolates.</title>
        <authorList>
            <person name="Prokchorchik M."/>
            <person name="Lee Y."/>
            <person name="Seo J."/>
            <person name="Cho J.-H."/>
            <person name="Park Y.-E."/>
            <person name="Jang D.-C."/>
            <person name="Im J.-S."/>
            <person name="Choi J.-G."/>
            <person name="Park H.-J."/>
            <person name="Lee G.-B."/>
            <person name="Lee Y.-G."/>
            <person name="Hong S.-Y."/>
            <person name="Cho K."/>
            <person name="Sohn K.H."/>
        </authorList>
    </citation>
    <scope>NUCLEOTIDE SEQUENCE</scope>
    <source>
        <strain evidence="3">KR_1_A1</strain>
    </source>
</reference>
<dbReference type="AlphaFoldDB" id="A0A833TG07"/>